<proteinExistence type="predicted"/>
<sequence>MNIFERIPDNFFSILSTRLKHLHTDLLFLIYQQYKSSIYVIERDVIIDYFVEYFETHPVTTLEGDEETDSSATLPKETRALAFHFLNKFIEHGWIELEQQPDWSYKAIIPDYAIRILDTFEKIALGYQMEFRGQVLSIFQNLTGSEGYRYIAIQQAFETTDALLNGLRELNHNIKRYMEDMLASTSINELLHHLFVVYKERILDTHFYRLKTSEHISKYRTQIIRRAEDMLYNRMVIEEQAQLMVNDRMAKSTQEAVQTIDNWLEFISASFRNVSELENEIDSRNQKYVRAAERRVSLLYNNSGNLAAQIGSILRFLSSLIKNGKGKEELSANFSKYIQLFQQEIMDIKSPSVVRSANPKIAQTPLDVFEIDEEKKRQKLKELRERTKEVKAVEQMNDFVKTLLRNKRDIHMSDFPMEDSEDWLNALYTVIRSTSKNSVYQIEMENSPEKLVNVSVGKLPNMKVKLKEGR</sequence>
<keyword evidence="3" id="KW-1185">Reference proteome</keyword>
<dbReference type="Pfam" id="PF18982">
    <property type="entry name" value="JetA"/>
    <property type="match status" value="1"/>
</dbReference>
<dbReference type="Proteomes" id="UP001519273">
    <property type="component" value="Unassembled WGS sequence"/>
</dbReference>
<dbReference type="InterPro" id="IPR043773">
    <property type="entry name" value="JetA"/>
</dbReference>
<protein>
    <recommendedName>
        <fullName evidence="4">TIGR02677 family protein</fullName>
    </recommendedName>
</protein>
<evidence type="ECO:0008006" key="4">
    <source>
        <dbReference type="Google" id="ProtNLM"/>
    </source>
</evidence>
<organism evidence="2 3">
    <name type="scientific">Paenibacillus sediminis</name>
    <dbReference type="NCBI Taxonomy" id="664909"/>
    <lineage>
        <taxon>Bacteria</taxon>
        <taxon>Bacillati</taxon>
        <taxon>Bacillota</taxon>
        <taxon>Bacilli</taxon>
        <taxon>Bacillales</taxon>
        <taxon>Paenibacillaceae</taxon>
        <taxon>Paenibacillus</taxon>
    </lineage>
</organism>
<evidence type="ECO:0000313" key="3">
    <source>
        <dbReference type="Proteomes" id="UP001519273"/>
    </source>
</evidence>
<comment type="caution">
    <text evidence="2">The sequence shown here is derived from an EMBL/GenBank/DDBJ whole genome shotgun (WGS) entry which is preliminary data.</text>
</comment>
<feature type="coiled-coil region" evidence="1">
    <location>
        <begin position="366"/>
        <end position="393"/>
    </location>
</feature>
<keyword evidence="1" id="KW-0175">Coiled coil</keyword>
<reference evidence="2 3" key="1">
    <citation type="submission" date="2021-03" db="EMBL/GenBank/DDBJ databases">
        <title>Genomic Encyclopedia of Type Strains, Phase IV (KMG-IV): sequencing the most valuable type-strain genomes for metagenomic binning, comparative biology and taxonomic classification.</title>
        <authorList>
            <person name="Goeker M."/>
        </authorList>
    </citation>
    <scope>NUCLEOTIDE SEQUENCE [LARGE SCALE GENOMIC DNA]</scope>
    <source>
        <strain evidence="2 3">DSM 23491</strain>
    </source>
</reference>
<evidence type="ECO:0000313" key="2">
    <source>
        <dbReference type="EMBL" id="MBP1937300.1"/>
    </source>
</evidence>
<gene>
    <name evidence="2" type="ORF">J2Z20_002193</name>
</gene>
<evidence type="ECO:0000256" key="1">
    <source>
        <dbReference type="SAM" id="Coils"/>
    </source>
</evidence>
<dbReference type="EMBL" id="JAGGKP010000004">
    <property type="protein sequence ID" value="MBP1937300.1"/>
    <property type="molecule type" value="Genomic_DNA"/>
</dbReference>
<accession>A0ABS4H5D2</accession>
<dbReference type="RefSeq" id="WP_209849439.1">
    <property type="nucleotide sequence ID" value="NZ_CBCRVE010000011.1"/>
</dbReference>
<name>A0ABS4H5D2_9BACL</name>